<feature type="compositionally biased region" description="Basic residues" evidence="1">
    <location>
        <begin position="281"/>
        <end position="296"/>
    </location>
</feature>
<sequence length="564" mass="63263">MERENSNVGDKVKGFFTSLGRRKSSASEQPQTSSEAAMLHAAAEKEPIVTTVETAPKTEITDVAPEETPSVTVLSSDSFRADDILRSKLSTEESSTLPALLQSLPSKLPPEKETPTTLKPSNLPQILPPAFSPVVSLKHITPFEHAEKPMFRARQLSAPPPRVESKNRSSPSLASQNTPPERLKKQEEKKNSNSMSQSYYPHSNYIWDSWERPQFHRVPGCLPSSDGVLLENRGMNGYPSSKNGNMEQPQPPPTLYYDSYTGRYIPGPDYRTFGRYATTGNRRHRSRRHNQSHRSVGRYSTYDHTRSASLISSRTPEPPYPVMDQGYRGDVQLQQPAIYPHVIQVRPPIMPISPRVQQTYQPIEEGIHHTFNDKKRFVSSGTDDSPMQVVETIGGTPRRPNNIHSVNVAPVNTAYMETIPPVFIPQTVVYRHIAQPPQPPAPVKLGQEEQPIRYTSDVVRSINRQAFKIGQKGVGEGGLSPRGHYLEVISNGAPKSSMRERTEYPGGRLNGGGERKLSVKDLVKKFSSQSDDDVFVRNSRNDFNNKEESRNGNYVEDGVYHFRR</sequence>
<organism evidence="2 3">
    <name type="scientific">Hymenolepis diminuta</name>
    <name type="common">Rat tapeworm</name>
    <dbReference type="NCBI Taxonomy" id="6216"/>
    <lineage>
        <taxon>Eukaryota</taxon>
        <taxon>Metazoa</taxon>
        <taxon>Spiralia</taxon>
        <taxon>Lophotrochozoa</taxon>
        <taxon>Platyhelminthes</taxon>
        <taxon>Cestoda</taxon>
        <taxon>Eucestoda</taxon>
        <taxon>Cyclophyllidea</taxon>
        <taxon>Hymenolepididae</taxon>
        <taxon>Hymenolepis</taxon>
    </lineage>
</organism>
<dbReference type="Proteomes" id="UP000321570">
    <property type="component" value="Unassembled WGS sequence"/>
</dbReference>
<evidence type="ECO:0000313" key="3">
    <source>
        <dbReference type="Proteomes" id="UP000321570"/>
    </source>
</evidence>
<evidence type="ECO:0000256" key="1">
    <source>
        <dbReference type="SAM" id="MobiDB-lite"/>
    </source>
</evidence>
<dbReference type="EMBL" id="CABIJS010000632">
    <property type="protein sequence ID" value="VUZ54349.1"/>
    <property type="molecule type" value="Genomic_DNA"/>
</dbReference>
<feature type="region of interest" description="Disordered" evidence="1">
    <location>
        <begin position="496"/>
        <end position="515"/>
    </location>
</feature>
<feature type="compositionally biased region" description="Polar residues" evidence="1">
    <location>
        <begin position="26"/>
        <end position="35"/>
    </location>
</feature>
<keyword evidence="3" id="KW-1185">Reference proteome</keyword>
<feature type="compositionally biased region" description="Basic and acidic residues" evidence="1">
    <location>
        <begin position="1"/>
        <end position="13"/>
    </location>
</feature>
<feature type="region of interest" description="Disordered" evidence="1">
    <location>
        <begin position="91"/>
        <end position="126"/>
    </location>
</feature>
<feature type="region of interest" description="Disordered" evidence="1">
    <location>
        <begin position="153"/>
        <end position="198"/>
    </location>
</feature>
<feature type="region of interest" description="Disordered" evidence="1">
    <location>
        <begin position="280"/>
        <end position="320"/>
    </location>
</feature>
<accession>A0A564Z4W4</accession>
<proteinExistence type="predicted"/>
<gene>
    <name evidence="2" type="ORF">WMSIL1_LOCUS12430</name>
</gene>
<feature type="compositionally biased region" description="Basic and acidic residues" evidence="1">
    <location>
        <begin position="181"/>
        <end position="191"/>
    </location>
</feature>
<feature type="region of interest" description="Disordered" evidence="1">
    <location>
        <begin position="1"/>
        <end position="47"/>
    </location>
</feature>
<protein>
    <submittedName>
        <fullName evidence="2">Uncharacterized protein</fullName>
    </submittedName>
</protein>
<feature type="compositionally biased region" description="Polar residues" evidence="1">
    <location>
        <begin position="168"/>
        <end position="179"/>
    </location>
</feature>
<dbReference type="AlphaFoldDB" id="A0A564Z4W4"/>
<name>A0A564Z4W4_HYMDI</name>
<reference evidence="2 3" key="1">
    <citation type="submission" date="2019-07" db="EMBL/GenBank/DDBJ databases">
        <authorList>
            <person name="Jastrzebski P J."/>
            <person name="Paukszto L."/>
            <person name="Jastrzebski P J."/>
        </authorList>
    </citation>
    <scope>NUCLEOTIDE SEQUENCE [LARGE SCALE GENOMIC DNA]</scope>
    <source>
        <strain evidence="2 3">WMS-il1</strain>
    </source>
</reference>
<evidence type="ECO:0000313" key="2">
    <source>
        <dbReference type="EMBL" id="VUZ54349.1"/>
    </source>
</evidence>